<accession>A0AAE0S8X5</accession>
<evidence type="ECO:0000256" key="1">
    <source>
        <dbReference type="SAM" id="MobiDB-lite"/>
    </source>
</evidence>
<reference evidence="2" key="3">
    <citation type="submission" date="2023-05" db="EMBL/GenBank/DDBJ databases">
        <authorList>
            <person name="Smith C.H."/>
        </authorList>
    </citation>
    <scope>NUCLEOTIDE SEQUENCE</scope>
    <source>
        <strain evidence="2">CHS0354</strain>
        <tissue evidence="2">Mantle</tissue>
    </source>
</reference>
<organism evidence="2 3">
    <name type="scientific">Potamilus streckersoni</name>
    <dbReference type="NCBI Taxonomy" id="2493646"/>
    <lineage>
        <taxon>Eukaryota</taxon>
        <taxon>Metazoa</taxon>
        <taxon>Spiralia</taxon>
        <taxon>Lophotrochozoa</taxon>
        <taxon>Mollusca</taxon>
        <taxon>Bivalvia</taxon>
        <taxon>Autobranchia</taxon>
        <taxon>Heteroconchia</taxon>
        <taxon>Palaeoheterodonta</taxon>
        <taxon>Unionida</taxon>
        <taxon>Unionoidea</taxon>
        <taxon>Unionidae</taxon>
        <taxon>Ambleminae</taxon>
        <taxon>Lampsilini</taxon>
        <taxon>Potamilus</taxon>
    </lineage>
</organism>
<evidence type="ECO:0000313" key="2">
    <source>
        <dbReference type="EMBL" id="KAK3587516.1"/>
    </source>
</evidence>
<reference evidence="2" key="1">
    <citation type="journal article" date="2021" name="Genome Biol. Evol.">
        <title>A High-Quality Reference Genome for a Parasitic Bivalve with Doubly Uniparental Inheritance (Bivalvia: Unionida).</title>
        <authorList>
            <person name="Smith C.H."/>
        </authorList>
    </citation>
    <scope>NUCLEOTIDE SEQUENCE</scope>
    <source>
        <strain evidence="2">CHS0354</strain>
    </source>
</reference>
<dbReference type="EMBL" id="JAEAOA010000285">
    <property type="protein sequence ID" value="KAK3587516.1"/>
    <property type="molecule type" value="Genomic_DNA"/>
</dbReference>
<gene>
    <name evidence="2" type="ORF">CHS0354_003658</name>
</gene>
<keyword evidence="3" id="KW-1185">Reference proteome</keyword>
<comment type="caution">
    <text evidence="2">The sequence shown here is derived from an EMBL/GenBank/DDBJ whole genome shotgun (WGS) entry which is preliminary data.</text>
</comment>
<sequence>MKGRLSKALFHSKKMDGLSSANVYVHNYKLDIHDMREEENERGKQPWEKRRDGDGTTAAETKEQWDLIYGIAI</sequence>
<evidence type="ECO:0000313" key="3">
    <source>
        <dbReference type="Proteomes" id="UP001195483"/>
    </source>
</evidence>
<feature type="region of interest" description="Disordered" evidence="1">
    <location>
        <begin position="36"/>
        <end position="58"/>
    </location>
</feature>
<dbReference type="AlphaFoldDB" id="A0AAE0S8X5"/>
<name>A0AAE0S8X5_9BIVA</name>
<reference evidence="2" key="2">
    <citation type="journal article" date="2021" name="Genome Biol. Evol.">
        <title>Developing a high-quality reference genome for a parasitic bivalve with doubly uniparental inheritance (Bivalvia: Unionida).</title>
        <authorList>
            <person name="Smith C.H."/>
        </authorList>
    </citation>
    <scope>NUCLEOTIDE SEQUENCE</scope>
    <source>
        <strain evidence="2">CHS0354</strain>
        <tissue evidence="2">Mantle</tissue>
    </source>
</reference>
<protein>
    <submittedName>
        <fullName evidence="2">Uncharacterized protein</fullName>
    </submittedName>
</protein>
<dbReference type="Proteomes" id="UP001195483">
    <property type="component" value="Unassembled WGS sequence"/>
</dbReference>
<proteinExistence type="predicted"/>